<feature type="transmembrane region" description="Helical" evidence="9">
    <location>
        <begin position="46"/>
        <end position="70"/>
    </location>
</feature>
<dbReference type="PIRSF" id="PIRSF006060">
    <property type="entry name" value="AA_transporter"/>
    <property type="match status" value="1"/>
</dbReference>
<name>A0A1L8SUS1_9ENTE</name>
<dbReference type="PANTHER" id="PTHR42770">
    <property type="entry name" value="AMINO ACID TRANSPORTER-RELATED"/>
    <property type="match status" value="1"/>
</dbReference>
<feature type="transmembrane region" description="Helical" evidence="9">
    <location>
        <begin position="21"/>
        <end position="40"/>
    </location>
</feature>
<dbReference type="Gene3D" id="1.20.1740.10">
    <property type="entry name" value="Amino acid/polyamine transporter I"/>
    <property type="match status" value="1"/>
</dbReference>
<evidence type="ECO:0000256" key="3">
    <source>
        <dbReference type="ARBA" id="ARBA00022448"/>
    </source>
</evidence>
<evidence type="ECO:0000256" key="6">
    <source>
        <dbReference type="ARBA" id="ARBA00022970"/>
    </source>
</evidence>
<proteinExistence type="inferred from homology"/>
<reference evidence="10 11" key="1">
    <citation type="submission" date="2014-12" db="EMBL/GenBank/DDBJ databases">
        <title>Draft genome sequences of 29 type strains of Enterococci.</title>
        <authorList>
            <person name="Zhong Z."/>
            <person name="Sun Z."/>
            <person name="Liu W."/>
            <person name="Zhang W."/>
            <person name="Zhang H."/>
        </authorList>
    </citation>
    <scope>NUCLEOTIDE SEQUENCE [LARGE SCALE GENOMIC DNA]</scope>
    <source>
        <strain evidence="10 11">DSM 22802</strain>
    </source>
</reference>
<dbReference type="Pfam" id="PF13520">
    <property type="entry name" value="AA_permease_2"/>
    <property type="match status" value="1"/>
</dbReference>
<evidence type="ECO:0000256" key="1">
    <source>
        <dbReference type="ARBA" id="ARBA00004651"/>
    </source>
</evidence>
<feature type="transmembrane region" description="Helical" evidence="9">
    <location>
        <begin position="347"/>
        <end position="368"/>
    </location>
</feature>
<feature type="transmembrane region" description="Helical" evidence="9">
    <location>
        <begin position="407"/>
        <end position="422"/>
    </location>
</feature>
<evidence type="ECO:0000313" key="10">
    <source>
        <dbReference type="EMBL" id="OJG35584.1"/>
    </source>
</evidence>
<feature type="transmembrane region" description="Helical" evidence="9">
    <location>
        <begin position="462"/>
        <end position="482"/>
    </location>
</feature>
<dbReference type="AlphaFoldDB" id="A0A1L8SUS1"/>
<evidence type="ECO:0000256" key="9">
    <source>
        <dbReference type="SAM" id="Phobius"/>
    </source>
</evidence>
<dbReference type="GO" id="GO:0005886">
    <property type="term" value="C:plasma membrane"/>
    <property type="evidence" value="ECO:0007669"/>
    <property type="project" value="UniProtKB-SubCell"/>
</dbReference>
<dbReference type="InterPro" id="IPR004754">
    <property type="entry name" value="Amino_acid_antiprt"/>
</dbReference>
<evidence type="ECO:0000256" key="4">
    <source>
        <dbReference type="ARBA" id="ARBA00022475"/>
    </source>
</evidence>
<keyword evidence="5 9" id="KW-0812">Transmembrane</keyword>
<dbReference type="GO" id="GO:0022857">
    <property type="term" value="F:transmembrane transporter activity"/>
    <property type="evidence" value="ECO:0007669"/>
    <property type="project" value="InterPro"/>
</dbReference>
<evidence type="ECO:0000313" key="11">
    <source>
        <dbReference type="Proteomes" id="UP000183700"/>
    </source>
</evidence>
<feature type="transmembrane region" description="Helical" evidence="9">
    <location>
        <begin position="428"/>
        <end position="446"/>
    </location>
</feature>
<protein>
    <submittedName>
        <fullName evidence="10">Basic amino acid/polyamine antiporter (APA) family transporter</fullName>
    </submittedName>
</protein>
<dbReference type="Proteomes" id="UP000183700">
    <property type="component" value="Unassembled WGS sequence"/>
</dbReference>
<keyword evidence="11" id="KW-1185">Reference proteome</keyword>
<dbReference type="NCBIfam" id="TIGR00905">
    <property type="entry name" value="2A0302"/>
    <property type="match status" value="1"/>
</dbReference>
<dbReference type="EMBL" id="JXKM01000006">
    <property type="protein sequence ID" value="OJG35584.1"/>
    <property type="molecule type" value="Genomic_DNA"/>
</dbReference>
<feature type="transmembrane region" description="Helical" evidence="9">
    <location>
        <begin position="374"/>
        <end position="395"/>
    </location>
</feature>
<keyword evidence="3" id="KW-0813">Transport</keyword>
<dbReference type="STRING" id="319970.RV00_GL002769"/>
<feature type="transmembrane region" description="Helical" evidence="9">
    <location>
        <begin position="105"/>
        <end position="123"/>
    </location>
</feature>
<keyword evidence="8 9" id="KW-0472">Membrane</keyword>
<comment type="similarity">
    <text evidence="2">Belongs to the amino acid-polyamine-organocation (APC) superfamily. Basic amino acid/polyamine antiporter (APA) (TC 2.A.3.2) family.</text>
</comment>
<keyword evidence="4" id="KW-1003">Cell membrane</keyword>
<evidence type="ECO:0000256" key="5">
    <source>
        <dbReference type="ARBA" id="ARBA00022692"/>
    </source>
</evidence>
<comment type="subcellular location">
    <subcellularLocation>
        <location evidence="1">Cell membrane</location>
        <topology evidence="1">Multi-pass membrane protein</topology>
    </subcellularLocation>
</comment>
<feature type="transmembrane region" description="Helical" evidence="9">
    <location>
        <begin position="129"/>
        <end position="157"/>
    </location>
</feature>
<feature type="transmembrane region" description="Helical" evidence="9">
    <location>
        <begin position="304"/>
        <end position="326"/>
    </location>
</feature>
<dbReference type="PANTHER" id="PTHR42770:SF4">
    <property type="entry name" value="ARGININE_ORNITHINE ANTIPORTER-RELATED"/>
    <property type="match status" value="1"/>
</dbReference>
<sequence length="484" mass="52565">MFFRRKIMEQNQTSGNHTKEVSLLGLSMIVIGSMLGGGVFNLPSSISQSAGVIASLFAWVITGVGVFFIAKVFQTLSNEEPEIIGGIYYYAKDGFGDYVGFNSAWGYWLSNIIGNVSFVILFLDALSKFIPAIGGSGGQIGLFLGTFMIWGVVFLVARGIRTASILNTVATAAKVVPIALAILLLFIHFKYHIFSMDVFAKNVLSGGNHLGSVPTQIRHAMLQTMWVFVGIEGAVVLSGRAKRAKDVGRATLIGYSTTLAIYVLIVMLSFGTLPQEQLAALPSPSLSGVLRASTGVWAARMIDIGVIISVLGAWISWTILAAEISFDAAQDKMFPAFLGKANKQNAPINALILNGVIMQIVFLISRWAMDAFQAVTDTATTMVLVPYILSAAFLWKVASKKQHVGQKWLALGGIIYGIYMLYSSGGLNLLYCVGIYALGFVFWLWNSHTYKRPIFATKRDKGLFMIVTLLGIISLIVLAIQLHK</sequence>
<keyword evidence="6" id="KW-0029">Amino-acid transport</keyword>
<evidence type="ECO:0000256" key="2">
    <source>
        <dbReference type="ARBA" id="ARBA00008220"/>
    </source>
</evidence>
<evidence type="ECO:0000256" key="8">
    <source>
        <dbReference type="ARBA" id="ARBA00023136"/>
    </source>
</evidence>
<dbReference type="InterPro" id="IPR050367">
    <property type="entry name" value="APC_superfamily"/>
</dbReference>
<accession>A0A1L8SUS1</accession>
<dbReference type="InterPro" id="IPR002293">
    <property type="entry name" value="AA/rel_permease1"/>
</dbReference>
<organism evidence="10 11">
    <name type="scientific">Enterococcus devriesei</name>
    <dbReference type="NCBI Taxonomy" id="319970"/>
    <lineage>
        <taxon>Bacteria</taxon>
        <taxon>Bacillati</taxon>
        <taxon>Bacillota</taxon>
        <taxon>Bacilli</taxon>
        <taxon>Lactobacillales</taxon>
        <taxon>Enterococcaceae</taxon>
        <taxon>Enterococcus</taxon>
    </lineage>
</organism>
<gene>
    <name evidence="10" type="ORF">RV00_GL002769</name>
</gene>
<keyword evidence="7 9" id="KW-1133">Transmembrane helix</keyword>
<feature type="transmembrane region" description="Helical" evidence="9">
    <location>
        <begin position="220"/>
        <end position="240"/>
    </location>
</feature>
<dbReference type="GO" id="GO:0006865">
    <property type="term" value="P:amino acid transport"/>
    <property type="evidence" value="ECO:0007669"/>
    <property type="project" value="UniProtKB-KW"/>
</dbReference>
<feature type="transmembrane region" description="Helical" evidence="9">
    <location>
        <begin position="252"/>
        <end position="273"/>
    </location>
</feature>
<evidence type="ECO:0000256" key="7">
    <source>
        <dbReference type="ARBA" id="ARBA00022989"/>
    </source>
</evidence>
<feature type="transmembrane region" description="Helical" evidence="9">
    <location>
        <begin position="169"/>
        <end position="189"/>
    </location>
</feature>
<comment type="caution">
    <text evidence="10">The sequence shown here is derived from an EMBL/GenBank/DDBJ whole genome shotgun (WGS) entry which is preliminary data.</text>
</comment>